<dbReference type="PROSITE" id="PS51186">
    <property type="entry name" value="GNAT"/>
    <property type="match status" value="1"/>
</dbReference>
<evidence type="ECO:0000313" key="3">
    <source>
        <dbReference type="Proteomes" id="UP001500635"/>
    </source>
</evidence>
<dbReference type="Proteomes" id="UP001500635">
    <property type="component" value="Unassembled WGS sequence"/>
</dbReference>
<dbReference type="CDD" id="cd04301">
    <property type="entry name" value="NAT_SF"/>
    <property type="match status" value="1"/>
</dbReference>
<reference evidence="3" key="1">
    <citation type="journal article" date="2019" name="Int. J. Syst. Evol. Microbiol.">
        <title>The Global Catalogue of Microorganisms (GCM) 10K type strain sequencing project: providing services to taxonomists for standard genome sequencing and annotation.</title>
        <authorList>
            <consortium name="The Broad Institute Genomics Platform"/>
            <consortium name="The Broad Institute Genome Sequencing Center for Infectious Disease"/>
            <person name="Wu L."/>
            <person name="Ma J."/>
        </authorList>
    </citation>
    <scope>NUCLEOTIDE SEQUENCE [LARGE SCALE GENOMIC DNA]</scope>
    <source>
        <strain evidence="3">JCM 17688</strain>
    </source>
</reference>
<protein>
    <submittedName>
        <fullName evidence="2">GNAT family N-acetyltransferase</fullName>
    </submittedName>
</protein>
<gene>
    <name evidence="2" type="ORF">GCM10023147_38610</name>
</gene>
<evidence type="ECO:0000313" key="2">
    <source>
        <dbReference type="EMBL" id="GAA4400188.1"/>
    </source>
</evidence>
<accession>A0ABP8K4C2</accession>
<organism evidence="2 3">
    <name type="scientific">Tsukamurella soli</name>
    <dbReference type="NCBI Taxonomy" id="644556"/>
    <lineage>
        <taxon>Bacteria</taxon>
        <taxon>Bacillati</taxon>
        <taxon>Actinomycetota</taxon>
        <taxon>Actinomycetes</taxon>
        <taxon>Mycobacteriales</taxon>
        <taxon>Tsukamurellaceae</taxon>
        <taxon>Tsukamurella</taxon>
    </lineage>
</organism>
<dbReference type="InterPro" id="IPR000182">
    <property type="entry name" value="GNAT_dom"/>
</dbReference>
<proteinExistence type="predicted"/>
<name>A0ABP8K4C2_9ACTN</name>
<dbReference type="RefSeq" id="WP_344999063.1">
    <property type="nucleotide sequence ID" value="NZ_BAABFR010000077.1"/>
</dbReference>
<keyword evidence="3" id="KW-1185">Reference proteome</keyword>
<comment type="caution">
    <text evidence="2">The sequence shown here is derived from an EMBL/GenBank/DDBJ whole genome shotgun (WGS) entry which is preliminary data.</text>
</comment>
<dbReference type="InterPro" id="IPR016181">
    <property type="entry name" value="Acyl_CoA_acyltransferase"/>
</dbReference>
<evidence type="ECO:0000259" key="1">
    <source>
        <dbReference type="PROSITE" id="PS51186"/>
    </source>
</evidence>
<dbReference type="Pfam" id="PF08445">
    <property type="entry name" value="FR47"/>
    <property type="match status" value="1"/>
</dbReference>
<sequence length="228" mass="24266">MTDTAPLTDPIRNSLTGIQSRFAQTRGRITRYQPDVSVFYGHPAELTADDYADAAALAGRDATVLLRDRRTPLPAGWRVVETIGLVQLSGEAFETEPGDGTVVALTAADVPEMTALVRRTEPGPFLPRTIELGTYLGVRGAGGALVAMAGERMRPGGWTEISAVCTAPEARGRGIATRLMRAVGAGVRARGEQPFLHTGADNPAQRMYHALGFVTVSEVALEIVRPVS</sequence>
<dbReference type="SUPFAM" id="SSF55729">
    <property type="entry name" value="Acyl-CoA N-acyltransferases (Nat)"/>
    <property type="match status" value="1"/>
</dbReference>
<dbReference type="Gene3D" id="3.40.630.30">
    <property type="match status" value="1"/>
</dbReference>
<dbReference type="InterPro" id="IPR013653">
    <property type="entry name" value="GCN5-like_dom"/>
</dbReference>
<dbReference type="EMBL" id="BAABFR010000077">
    <property type="protein sequence ID" value="GAA4400188.1"/>
    <property type="molecule type" value="Genomic_DNA"/>
</dbReference>
<feature type="domain" description="N-acetyltransferase" evidence="1">
    <location>
        <begin position="100"/>
        <end position="228"/>
    </location>
</feature>